<keyword evidence="4" id="KW-1185">Reference proteome</keyword>
<evidence type="ECO:0008006" key="5">
    <source>
        <dbReference type="Google" id="ProtNLM"/>
    </source>
</evidence>
<feature type="region of interest" description="Disordered" evidence="1">
    <location>
        <begin position="23"/>
        <end position="51"/>
    </location>
</feature>
<dbReference type="KEGG" id="abac:LuPra_00978"/>
<evidence type="ECO:0000313" key="3">
    <source>
        <dbReference type="EMBL" id="AMY07797.1"/>
    </source>
</evidence>
<keyword evidence="2" id="KW-0732">Signal</keyword>
<reference evidence="4" key="2">
    <citation type="submission" date="2016-04" db="EMBL/GenBank/DDBJ databases">
        <title>First Complete Genome Sequence of a Subdivision 6 Acidobacterium.</title>
        <authorList>
            <person name="Huang S."/>
            <person name="Vieira S."/>
            <person name="Bunk B."/>
            <person name="Riedel T."/>
            <person name="Sproeer C."/>
            <person name="Overmann J."/>
        </authorList>
    </citation>
    <scope>NUCLEOTIDE SEQUENCE [LARGE SCALE GENOMIC DNA]</scope>
    <source>
        <strain evidence="4">DSM 100886 HEG_-6_39</strain>
    </source>
</reference>
<organism evidence="3 4">
    <name type="scientific">Luteitalea pratensis</name>
    <dbReference type="NCBI Taxonomy" id="1855912"/>
    <lineage>
        <taxon>Bacteria</taxon>
        <taxon>Pseudomonadati</taxon>
        <taxon>Acidobacteriota</taxon>
        <taxon>Vicinamibacteria</taxon>
        <taxon>Vicinamibacterales</taxon>
        <taxon>Vicinamibacteraceae</taxon>
        <taxon>Luteitalea</taxon>
    </lineage>
</organism>
<feature type="compositionally biased region" description="Low complexity" evidence="1">
    <location>
        <begin position="33"/>
        <end position="51"/>
    </location>
</feature>
<evidence type="ECO:0000256" key="2">
    <source>
        <dbReference type="SAM" id="SignalP"/>
    </source>
</evidence>
<feature type="signal peptide" evidence="2">
    <location>
        <begin position="1"/>
        <end position="23"/>
    </location>
</feature>
<feature type="chain" id="PRO_5007511291" description="DUF3224 domain-containing protein" evidence="2">
    <location>
        <begin position="24"/>
        <end position="187"/>
    </location>
</feature>
<accession>A0A143PGV9</accession>
<evidence type="ECO:0000256" key="1">
    <source>
        <dbReference type="SAM" id="MobiDB-lite"/>
    </source>
</evidence>
<evidence type="ECO:0000313" key="4">
    <source>
        <dbReference type="Proteomes" id="UP000076079"/>
    </source>
</evidence>
<dbReference type="Proteomes" id="UP000076079">
    <property type="component" value="Chromosome"/>
</dbReference>
<dbReference type="AlphaFoldDB" id="A0A143PGV9"/>
<dbReference type="PATRIC" id="fig|1813736.3.peg.1024"/>
<sequence precursor="true">MNTSYAVAIVAAAVLCTSCNASSTPTSPSAVQGRGSATASAGGAGDQTASSAGTQLVPFKGSLEGQQTVTPIQPPFALVDGSAAGTGTHLGLFTVTFPHTVNFATSTGEGTYTFTAANGATLIAHFTGQAQRGVVTTIVENATVTGGTGRLSGVSGSFIVHRVFDPATGTTTGTFEGSIAFADQSNP</sequence>
<reference evidence="3 4" key="1">
    <citation type="journal article" date="2016" name="Genome Announc.">
        <title>First Complete Genome Sequence of a Subdivision 6 Acidobacterium Strain.</title>
        <authorList>
            <person name="Huang S."/>
            <person name="Vieira S."/>
            <person name="Bunk B."/>
            <person name="Riedel T."/>
            <person name="Sproer C."/>
            <person name="Overmann J."/>
        </authorList>
    </citation>
    <scope>NUCLEOTIDE SEQUENCE [LARGE SCALE GENOMIC DNA]</scope>
    <source>
        <strain evidence="4">DSM 100886 HEG_-6_39</strain>
    </source>
</reference>
<dbReference type="RefSeq" id="WP_110169703.1">
    <property type="nucleotide sequence ID" value="NZ_CP015136.1"/>
</dbReference>
<gene>
    <name evidence="3" type="ORF">LuPra_00978</name>
</gene>
<name>A0A143PGV9_LUTPR</name>
<proteinExistence type="predicted"/>
<dbReference type="EMBL" id="CP015136">
    <property type="protein sequence ID" value="AMY07797.1"/>
    <property type="molecule type" value="Genomic_DNA"/>
</dbReference>
<dbReference type="STRING" id="1855912.LuPra_00978"/>
<protein>
    <recommendedName>
        <fullName evidence="5">DUF3224 domain-containing protein</fullName>
    </recommendedName>
</protein>